<accession>A0AAP7ZLJ9</accession>
<protein>
    <submittedName>
        <fullName evidence="3">Molecular chaperone DnaJ</fullName>
    </submittedName>
</protein>
<comment type="caution">
    <text evidence="3">The sequence shown here is derived from an EMBL/GenBank/DDBJ whole genome shotgun (WGS) entry which is preliminary data.</text>
</comment>
<dbReference type="InterPro" id="IPR001623">
    <property type="entry name" value="DnaJ_domain"/>
</dbReference>
<evidence type="ECO:0000313" key="4">
    <source>
        <dbReference type="Proteomes" id="UP000216164"/>
    </source>
</evidence>
<dbReference type="RefSeq" id="WP_003269459.1">
    <property type="nucleotide sequence ID" value="NZ_NCTK01000001.1"/>
</dbReference>
<dbReference type="Proteomes" id="UP000216164">
    <property type="component" value="Unassembled WGS sequence"/>
</dbReference>
<name>A0AAP7ZLJ9_RALSL</name>
<dbReference type="AlphaFoldDB" id="A0AAP7ZLJ9"/>
<dbReference type="EMBL" id="NCTK01000001">
    <property type="protein sequence ID" value="OYQ12791.1"/>
    <property type="molecule type" value="Genomic_DNA"/>
</dbReference>
<organism evidence="3 4">
    <name type="scientific">Ralstonia solanacearum K60</name>
    <dbReference type="NCBI Taxonomy" id="1091042"/>
    <lineage>
        <taxon>Bacteria</taxon>
        <taxon>Pseudomonadati</taxon>
        <taxon>Pseudomonadota</taxon>
        <taxon>Betaproteobacteria</taxon>
        <taxon>Burkholderiales</taxon>
        <taxon>Burkholderiaceae</taxon>
        <taxon>Ralstonia</taxon>
        <taxon>Ralstonia solanacearum species complex</taxon>
    </lineage>
</organism>
<dbReference type="SUPFAM" id="SSF46565">
    <property type="entry name" value="Chaperone J-domain"/>
    <property type="match status" value="1"/>
</dbReference>
<dbReference type="CDD" id="cd06257">
    <property type="entry name" value="DnaJ"/>
    <property type="match status" value="1"/>
</dbReference>
<evidence type="ECO:0000256" key="2">
    <source>
        <dbReference type="SAM" id="MobiDB-lite"/>
    </source>
</evidence>
<dbReference type="InterPro" id="IPR036869">
    <property type="entry name" value="J_dom_sf"/>
</dbReference>
<gene>
    <name evidence="3" type="ORF">B7R77_05710</name>
</gene>
<proteinExistence type="predicted"/>
<keyword evidence="1" id="KW-0175">Coiled coil</keyword>
<reference evidence="3 4" key="1">
    <citation type="submission" date="2017-04" db="EMBL/GenBank/DDBJ databases">
        <title>Genome Announcement: Closed genomes of Ralstonia solanacearum strains K60, UW551, and UW700.</title>
        <authorList>
            <person name="Hayes M."/>
            <person name="Macintyre A.M."/>
            <person name="Allen C."/>
        </authorList>
    </citation>
    <scope>NUCLEOTIDE SEQUENCE [LARGE SCALE GENOMIC DNA]</scope>
    <source>
        <strain evidence="3 4">UW25</strain>
    </source>
</reference>
<dbReference type="Gene3D" id="1.10.287.110">
    <property type="entry name" value="DnaJ domain"/>
    <property type="match status" value="1"/>
</dbReference>
<sequence length="375" mass="43300">MTKVIRQAVGILPEQDQTNLSKGQKAFNSLIRRIETRRKRLRAWEAVTPSFQKKYTDELLPLEQAERALRVKLAYRLDEACSQKGLTKTERHMVSELITDLAGDLIGACGDAQLKAIYNNHSRSDYDAEMAAELQEMRSALEAVLGVELGDDIDMSSPDDMLLRAQETLQAQWEQETAESQARQERRAKRKQSAKQLAAQERKDEAQAQQSLSIREVYRKLASALHPDREPDPQERERKTELMQRVNQAYGKRDLLHLLELQLELEHIDQRAMNALSEDRLKHYNEILKEQLGELDREIQRVEAGFRQSYAFSPIARISPDTVMRSLEHEIADMREDIAELEHDLTALADTKMLKGWLKGLKRRQAAIRFDELLF</sequence>
<feature type="coiled-coil region" evidence="1">
    <location>
        <begin position="258"/>
        <end position="351"/>
    </location>
</feature>
<evidence type="ECO:0000313" key="3">
    <source>
        <dbReference type="EMBL" id="OYQ12791.1"/>
    </source>
</evidence>
<feature type="region of interest" description="Disordered" evidence="2">
    <location>
        <begin position="173"/>
        <end position="210"/>
    </location>
</feature>
<evidence type="ECO:0000256" key="1">
    <source>
        <dbReference type="SAM" id="Coils"/>
    </source>
</evidence>